<dbReference type="PANTHER" id="PTHR37305:SF1">
    <property type="entry name" value="MEMBRANE PROTEIN"/>
    <property type="match status" value="1"/>
</dbReference>
<keyword evidence="1" id="KW-1133">Transmembrane helix</keyword>
<evidence type="ECO:0000313" key="3">
    <source>
        <dbReference type="Proteomes" id="UP000033163"/>
    </source>
</evidence>
<dbReference type="EMBL" id="LN831776">
    <property type="protein sequence ID" value="CQR57827.1"/>
    <property type="molecule type" value="Genomic_DNA"/>
</dbReference>
<dbReference type="Proteomes" id="UP000033163">
    <property type="component" value="Chromosome I"/>
</dbReference>
<feature type="transmembrane region" description="Helical" evidence="1">
    <location>
        <begin position="247"/>
        <end position="275"/>
    </location>
</feature>
<dbReference type="RefSeq" id="WP_020427593.1">
    <property type="nucleotide sequence ID" value="NZ_AGBD01000424.1"/>
</dbReference>
<evidence type="ECO:0000313" key="2">
    <source>
        <dbReference type="EMBL" id="CQR57827.1"/>
    </source>
</evidence>
<feature type="transmembrane region" description="Helical" evidence="1">
    <location>
        <begin position="295"/>
        <end position="322"/>
    </location>
</feature>
<feature type="transmembrane region" description="Helical" evidence="1">
    <location>
        <begin position="386"/>
        <end position="409"/>
    </location>
</feature>
<protein>
    <submittedName>
        <fullName evidence="2">Uncharacterized protein</fullName>
    </submittedName>
</protein>
<keyword evidence="1" id="KW-0472">Membrane</keyword>
<evidence type="ECO:0000256" key="1">
    <source>
        <dbReference type="SAM" id="Phobius"/>
    </source>
</evidence>
<accession>A0A0E4HEK8</accession>
<gene>
    <name evidence="2" type="ORF">PRIO_5438</name>
</gene>
<feature type="transmembrane region" description="Helical" evidence="1">
    <location>
        <begin position="206"/>
        <end position="226"/>
    </location>
</feature>
<proteinExistence type="predicted"/>
<reference evidence="3" key="1">
    <citation type="submission" date="2015-03" db="EMBL/GenBank/DDBJ databases">
        <authorList>
            <person name="Wibberg D."/>
        </authorList>
    </citation>
    <scope>NUCLEOTIDE SEQUENCE [LARGE SCALE GENOMIC DNA]</scope>
</reference>
<feature type="transmembrane region" description="Helical" evidence="1">
    <location>
        <begin position="329"/>
        <end position="355"/>
    </location>
</feature>
<keyword evidence="1" id="KW-0812">Transmembrane</keyword>
<dbReference type="PATRIC" id="fig|1073571.4.peg.5829"/>
<organism evidence="2 3">
    <name type="scientific">Paenibacillus riograndensis SBR5</name>
    <dbReference type="NCBI Taxonomy" id="1073571"/>
    <lineage>
        <taxon>Bacteria</taxon>
        <taxon>Bacillati</taxon>
        <taxon>Bacillota</taxon>
        <taxon>Bacilli</taxon>
        <taxon>Bacillales</taxon>
        <taxon>Paenibacillaceae</taxon>
        <taxon>Paenibacillus</taxon>
        <taxon>Paenibacillus sonchi group</taxon>
    </lineage>
</organism>
<dbReference type="HOGENOM" id="CLU_052940_2_1_9"/>
<dbReference type="PANTHER" id="PTHR37305">
    <property type="entry name" value="INTEGRAL MEMBRANE PROTEIN-RELATED"/>
    <property type="match status" value="1"/>
</dbReference>
<name>A0A0E4HEK8_9BACL</name>
<sequence length="419" mass="47138">MNNLFKYEFMKIAKKRMNIVVVLVSLFLTLLFFIMPVKNYIALERDGSQVNGTAAIRLEKEYAKELEGTLTEERVAKDIKAYQALFSNPENVVKDGDQVNLKDDIYARSVLPHFAYFKMIDEAFVKPQVTDNGLTALRDMRLNKDTAGFYQARADKVKSYLDMDYSDWKYSEQEKQFWNTHNSQVETPYEYGYHAGWKSLFQCFELLIVSIIAICICVAPVFAGEYQSGADSVILSTRYGKSKLIQAKISAAFLFALLVFTVNIVLAVGIQLYAFGTGGWNLPLQILNVTVPYNLSMLEAAVVCVSILYLVLLGMVAVTLLLSAKMKTAFVVLVIDVLIILLPVFLGLSGTNGILNHILMLLPYMAVQPVFPADYTSYFSYPLPGLTLSIITVRIVLYVVICSVCLPFVGRVFKRHQVQ</sequence>
<dbReference type="STRING" id="483937.AMQ84_03430"/>
<dbReference type="KEGG" id="pri:PRIO_5438"/>
<dbReference type="AlphaFoldDB" id="A0A0E4HEK8"/>